<gene>
    <name evidence="3" type="ORF">SI8410_07010058</name>
</gene>
<keyword evidence="2" id="KW-0812">Transmembrane</keyword>
<keyword evidence="2" id="KW-0472">Membrane</keyword>
<dbReference type="PANTHER" id="PTHR37206">
    <property type="entry name" value="TRANSMEMBRANE PROTEIN"/>
    <property type="match status" value="1"/>
</dbReference>
<sequence>MEEERDGRLPIGGDGGGGGGRAAPPPREEWSLEDHPRGWEVVVMDRRALLYEDDFSVFPPSDHEGLLVEQAPMAAAEGRSAVVASPLSSPPSLSSAGNGGESRWPVRCHLQRKGERWPLVELARRAFDSGIERLWFKLPRPSVGAVPAGVKGGTIWSFTAVAGLTALLLYSNHRYRREKLRLLLLIKEKDQTITWLSQHIAQMNELMAARLIVPVARSA</sequence>
<keyword evidence="4" id="KW-1185">Reference proteome</keyword>
<dbReference type="AlphaFoldDB" id="A0A7I8KQM2"/>
<name>A0A7I8KQM2_SPIIN</name>
<reference evidence="3" key="1">
    <citation type="submission" date="2020-02" db="EMBL/GenBank/DDBJ databases">
        <authorList>
            <person name="Scholz U."/>
            <person name="Mascher M."/>
            <person name="Fiebig A."/>
        </authorList>
    </citation>
    <scope>NUCLEOTIDE SEQUENCE</scope>
</reference>
<dbReference type="PANTHER" id="PTHR37206:SF4">
    <property type="entry name" value="TRANSMEMBRANE PROTEIN"/>
    <property type="match status" value="1"/>
</dbReference>
<accession>A0A7I8KQM2</accession>
<evidence type="ECO:0000256" key="2">
    <source>
        <dbReference type="SAM" id="Phobius"/>
    </source>
</evidence>
<feature type="compositionally biased region" description="Gly residues" evidence="1">
    <location>
        <begin position="10"/>
        <end position="21"/>
    </location>
</feature>
<dbReference type="EMBL" id="LR746270">
    <property type="protein sequence ID" value="CAA7399388.1"/>
    <property type="molecule type" value="Genomic_DNA"/>
</dbReference>
<keyword evidence="2" id="KW-1133">Transmembrane helix</keyword>
<organism evidence="3 4">
    <name type="scientific">Spirodela intermedia</name>
    <name type="common">Intermediate duckweed</name>
    <dbReference type="NCBI Taxonomy" id="51605"/>
    <lineage>
        <taxon>Eukaryota</taxon>
        <taxon>Viridiplantae</taxon>
        <taxon>Streptophyta</taxon>
        <taxon>Embryophyta</taxon>
        <taxon>Tracheophyta</taxon>
        <taxon>Spermatophyta</taxon>
        <taxon>Magnoliopsida</taxon>
        <taxon>Liliopsida</taxon>
        <taxon>Araceae</taxon>
        <taxon>Lemnoideae</taxon>
        <taxon>Spirodela</taxon>
    </lineage>
</organism>
<protein>
    <submittedName>
        <fullName evidence="3">Uncharacterized protein</fullName>
    </submittedName>
</protein>
<dbReference type="Proteomes" id="UP000663760">
    <property type="component" value="Chromosome 7"/>
</dbReference>
<feature type="transmembrane region" description="Helical" evidence="2">
    <location>
        <begin position="153"/>
        <end position="171"/>
    </location>
</feature>
<feature type="region of interest" description="Disordered" evidence="1">
    <location>
        <begin position="1"/>
        <end position="32"/>
    </location>
</feature>
<evidence type="ECO:0000313" key="3">
    <source>
        <dbReference type="EMBL" id="CAA7399388.1"/>
    </source>
</evidence>
<proteinExistence type="predicted"/>
<evidence type="ECO:0000313" key="4">
    <source>
        <dbReference type="Proteomes" id="UP000663760"/>
    </source>
</evidence>
<evidence type="ECO:0000256" key="1">
    <source>
        <dbReference type="SAM" id="MobiDB-lite"/>
    </source>
</evidence>
<dbReference type="OrthoDB" id="734536at2759"/>